<dbReference type="GO" id="GO:0008168">
    <property type="term" value="F:methyltransferase activity"/>
    <property type="evidence" value="ECO:0007669"/>
    <property type="project" value="UniProtKB-KW"/>
</dbReference>
<feature type="compositionally biased region" description="Low complexity" evidence="2">
    <location>
        <begin position="14"/>
        <end position="25"/>
    </location>
</feature>
<evidence type="ECO:0000256" key="1">
    <source>
        <dbReference type="ARBA" id="ARBA00038158"/>
    </source>
</evidence>
<reference evidence="3 4" key="1">
    <citation type="journal article" date="2016" name="Genome Announc.">
        <title>Genome Sequence of Madurella mycetomatis mm55, Isolated from a Human Mycetoma Case in Sudan.</title>
        <authorList>
            <person name="Smit S."/>
            <person name="Derks M.F."/>
            <person name="Bervoets S."/>
            <person name="Fahal A."/>
            <person name="van Leeuwen W."/>
            <person name="van Belkum A."/>
            <person name="van de Sande W.W."/>
        </authorList>
    </citation>
    <scope>NUCLEOTIDE SEQUENCE [LARGE SCALE GENOMIC DNA]</scope>
    <source>
        <strain evidence="4">mm55</strain>
    </source>
</reference>
<evidence type="ECO:0000256" key="2">
    <source>
        <dbReference type="SAM" id="MobiDB-lite"/>
    </source>
</evidence>
<accession>A0A175VRC5</accession>
<dbReference type="VEuPathDB" id="FungiDB:MMYC01_209823"/>
<protein>
    <submittedName>
        <fullName evidence="3">Demethylmenaquinone methyltransferase</fullName>
    </submittedName>
</protein>
<name>A0A175VRC5_9PEZI</name>
<evidence type="ECO:0000313" key="3">
    <source>
        <dbReference type="EMBL" id="KXX74046.1"/>
    </source>
</evidence>
<comment type="similarity">
    <text evidence="1">Belongs to the methyltransferase superfamily. LaeA methyltransferase family.</text>
</comment>
<dbReference type="CDD" id="cd02440">
    <property type="entry name" value="AdoMet_MTases"/>
    <property type="match status" value="1"/>
</dbReference>
<dbReference type="Proteomes" id="UP000078237">
    <property type="component" value="Unassembled WGS sequence"/>
</dbReference>
<dbReference type="PANTHER" id="PTHR43591:SF10">
    <property type="entry name" value="ABC TRANSMEMBRANE TYPE-1 DOMAIN-CONTAINING PROTEIN-RELATED"/>
    <property type="match status" value="1"/>
</dbReference>
<proteinExistence type="inferred from homology"/>
<dbReference type="EMBL" id="LCTW02000392">
    <property type="protein sequence ID" value="KXX74046.1"/>
    <property type="molecule type" value="Genomic_DNA"/>
</dbReference>
<sequence length="365" mass="40755">MSEKQPETTKSEADTTTPAAAPAAPETDERGSSVPPQDNYDDDNADSLYGDDGASSTASLTASILNYRTVHGRTYHSSQGDAEYWYVFGNPPRRPGIHGRRRLLTFFSSHHVLTLLLDGELCRAPISDNVQKVLDVGTGTGLWAIDFGDKYPTAEVIGTDLSPIQPGWVPPNVMFQIDDCTQEWTFEANSFDFVHMRWLFGSIKDWDELYAQAYRALKPGGWIESHEASVIFHSDDGSVNDKTAMGKFGQFFIDGGKKMGRSMTIVEDGIQRKGIEAAGFVNIHEEDIKSPFGDWPKDPKMKEIGSFQRLATSNDTAGSMHYMGNLLGWSPEEVIVYAANLRREFRSPHIHAYYMQKIVWAQKPE</sequence>
<dbReference type="AlphaFoldDB" id="A0A175VRC5"/>
<dbReference type="InterPro" id="IPR029063">
    <property type="entry name" value="SAM-dependent_MTases_sf"/>
</dbReference>
<dbReference type="Pfam" id="PF13489">
    <property type="entry name" value="Methyltransf_23"/>
    <property type="match status" value="1"/>
</dbReference>
<dbReference type="SUPFAM" id="SSF53335">
    <property type="entry name" value="S-adenosyl-L-methionine-dependent methyltransferases"/>
    <property type="match status" value="1"/>
</dbReference>
<feature type="region of interest" description="Disordered" evidence="2">
    <location>
        <begin position="1"/>
        <end position="53"/>
    </location>
</feature>
<keyword evidence="3" id="KW-0489">Methyltransferase</keyword>
<gene>
    <name evidence="3" type="ORF">MMYC01_209823</name>
</gene>
<feature type="compositionally biased region" description="Basic and acidic residues" evidence="2">
    <location>
        <begin position="1"/>
        <end position="13"/>
    </location>
</feature>
<dbReference type="Gene3D" id="3.40.50.150">
    <property type="entry name" value="Vaccinia Virus protein VP39"/>
    <property type="match status" value="1"/>
</dbReference>
<organism evidence="3 4">
    <name type="scientific">Madurella mycetomatis</name>
    <dbReference type="NCBI Taxonomy" id="100816"/>
    <lineage>
        <taxon>Eukaryota</taxon>
        <taxon>Fungi</taxon>
        <taxon>Dikarya</taxon>
        <taxon>Ascomycota</taxon>
        <taxon>Pezizomycotina</taxon>
        <taxon>Sordariomycetes</taxon>
        <taxon>Sordariomycetidae</taxon>
        <taxon>Sordariales</taxon>
        <taxon>Sordariales incertae sedis</taxon>
        <taxon>Madurella</taxon>
    </lineage>
</organism>
<dbReference type="STRING" id="100816.A0A175VRC5"/>
<comment type="caution">
    <text evidence="3">The sequence shown here is derived from an EMBL/GenBank/DDBJ whole genome shotgun (WGS) entry which is preliminary data.</text>
</comment>
<dbReference type="GO" id="GO:0032259">
    <property type="term" value="P:methylation"/>
    <property type="evidence" value="ECO:0007669"/>
    <property type="project" value="UniProtKB-KW"/>
</dbReference>
<dbReference type="OrthoDB" id="2013972at2759"/>
<dbReference type="PANTHER" id="PTHR43591">
    <property type="entry name" value="METHYLTRANSFERASE"/>
    <property type="match status" value="1"/>
</dbReference>
<keyword evidence="3" id="KW-0808">Transferase</keyword>
<evidence type="ECO:0000313" key="4">
    <source>
        <dbReference type="Proteomes" id="UP000078237"/>
    </source>
</evidence>
<keyword evidence="4" id="KW-1185">Reference proteome</keyword>